<proteinExistence type="predicted"/>
<protein>
    <submittedName>
        <fullName evidence="2">Uncharacterized protein</fullName>
    </submittedName>
</protein>
<sequence>MDTENLHHPPQPYVTRPKGSPIRPISLHWLVPQPLPWQTIFSHITIISNSEEKGGSLFRNLGRGKFAVLGAHAAKGENKERNRENSRNTAAERVGENEGGTDSITTIWRLKKSSR</sequence>
<keyword evidence="3" id="KW-1185">Reference proteome</keyword>
<organism evidence="2 3">
    <name type="scientific">Nesidiocoris tenuis</name>
    <dbReference type="NCBI Taxonomy" id="355587"/>
    <lineage>
        <taxon>Eukaryota</taxon>
        <taxon>Metazoa</taxon>
        <taxon>Ecdysozoa</taxon>
        <taxon>Arthropoda</taxon>
        <taxon>Hexapoda</taxon>
        <taxon>Insecta</taxon>
        <taxon>Pterygota</taxon>
        <taxon>Neoptera</taxon>
        <taxon>Paraneoptera</taxon>
        <taxon>Hemiptera</taxon>
        <taxon>Heteroptera</taxon>
        <taxon>Panheteroptera</taxon>
        <taxon>Cimicomorpha</taxon>
        <taxon>Miridae</taxon>
        <taxon>Dicyphina</taxon>
        <taxon>Nesidiocoris</taxon>
    </lineage>
</organism>
<feature type="compositionally biased region" description="Basic and acidic residues" evidence="1">
    <location>
        <begin position="74"/>
        <end position="86"/>
    </location>
</feature>
<evidence type="ECO:0000313" key="2">
    <source>
        <dbReference type="EMBL" id="BES90653.1"/>
    </source>
</evidence>
<feature type="region of interest" description="Disordered" evidence="1">
    <location>
        <begin position="1"/>
        <end position="20"/>
    </location>
</feature>
<gene>
    <name evidence="2" type="ORF">NTJ_03461</name>
</gene>
<name>A0ABN7AF86_9HEMI</name>
<evidence type="ECO:0000313" key="3">
    <source>
        <dbReference type="Proteomes" id="UP001307889"/>
    </source>
</evidence>
<dbReference type="EMBL" id="AP028910">
    <property type="protein sequence ID" value="BES90653.1"/>
    <property type="molecule type" value="Genomic_DNA"/>
</dbReference>
<evidence type="ECO:0000256" key="1">
    <source>
        <dbReference type="SAM" id="MobiDB-lite"/>
    </source>
</evidence>
<feature type="region of interest" description="Disordered" evidence="1">
    <location>
        <begin position="73"/>
        <end position="115"/>
    </location>
</feature>
<accession>A0ABN7AF86</accession>
<reference evidence="2 3" key="1">
    <citation type="submission" date="2023-09" db="EMBL/GenBank/DDBJ databases">
        <title>Nesidiocoris tenuis whole genome shotgun sequence.</title>
        <authorList>
            <person name="Shibata T."/>
            <person name="Shimoda M."/>
            <person name="Kobayashi T."/>
            <person name="Uehara T."/>
        </authorList>
    </citation>
    <scope>NUCLEOTIDE SEQUENCE [LARGE SCALE GENOMIC DNA]</scope>
    <source>
        <strain evidence="2 3">Japan</strain>
    </source>
</reference>
<dbReference type="Proteomes" id="UP001307889">
    <property type="component" value="Chromosome 2"/>
</dbReference>